<organism evidence="2 3">
    <name type="scientific">Streptacidiphilus cavernicola</name>
    <dbReference type="NCBI Taxonomy" id="3342716"/>
    <lineage>
        <taxon>Bacteria</taxon>
        <taxon>Bacillati</taxon>
        <taxon>Actinomycetota</taxon>
        <taxon>Actinomycetes</taxon>
        <taxon>Kitasatosporales</taxon>
        <taxon>Streptomycetaceae</taxon>
        <taxon>Streptacidiphilus</taxon>
    </lineage>
</organism>
<dbReference type="InterPro" id="IPR037401">
    <property type="entry name" value="SnoaL-like"/>
</dbReference>
<accession>A0ABV6UEU1</accession>
<dbReference type="Gene3D" id="3.10.450.50">
    <property type="match status" value="1"/>
</dbReference>
<proteinExistence type="predicted"/>
<dbReference type="InterPro" id="IPR032710">
    <property type="entry name" value="NTF2-like_dom_sf"/>
</dbReference>
<dbReference type="Proteomes" id="UP001592528">
    <property type="component" value="Unassembled WGS sequence"/>
</dbReference>
<dbReference type="SUPFAM" id="SSF54427">
    <property type="entry name" value="NTF2-like"/>
    <property type="match status" value="1"/>
</dbReference>
<dbReference type="RefSeq" id="WP_030250533.1">
    <property type="nucleotide sequence ID" value="NZ_JBHEZZ010000001.1"/>
</dbReference>
<evidence type="ECO:0000313" key="3">
    <source>
        <dbReference type="Proteomes" id="UP001592528"/>
    </source>
</evidence>
<reference evidence="2 3" key="1">
    <citation type="submission" date="2024-09" db="EMBL/GenBank/DDBJ databases">
        <authorList>
            <person name="Lee S.D."/>
        </authorList>
    </citation>
    <scope>NUCLEOTIDE SEQUENCE [LARGE SCALE GENOMIC DNA]</scope>
    <source>
        <strain evidence="2 3">N1-5</strain>
    </source>
</reference>
<evidence type="ECO:0000313" key="2">
    <source>
        <dbReference type="EMBL" id="MFC1399968.1"/>
    </source>
</evidence>
<comment type="caution">
    <text evidence="2">The sequence shown here is derived from an EMBL/GenBank/DDBJ whole genome shotgun (WGS) entry which is preliminary data.</text>
</comment>
<name>A0ABV6UEU1_9ACTN</name>
<dbReference type="Pfam" id="PF12680">
    <property type="entry name" value="SnoaL_2"/>
    <property type="match status" value="1"/>
</dbReference>
<evidence type="ECO:0000259" key="1">
    <source>
        <dbReference type="Pfam" id="PF12680"/>
    </source>
</evidence>
<protein>
    <submittedName>
        <fullName evidence="2">Nuclear transport factor 2 family protein</fullName>
    </submittedName>
</protein>
<keyword evidence="3" id="KW-1185">Reference proteome</keyword>
<feature type="domain" description="SnoaL-like" evidence="1">
    <location>
        <begin position="9"/>
        <end position="105"/>
    </location>
</feature>
<gene>
    <name evidence="2" type="ORF">ACEZDJ_01525</name>
</gene>
<dbReference type="EMBL" id="JBHEZZ010000001">
    <property type="protein sequence ID" value="MFC1399968.1"/>
    <property type="molecule type" value="Genomic_DNA"/>
</dbReference>
<sequence>MITSRELLQAHLDAFNARDLDALMAGFADDAVWRTGTDTVTGRAALTELFGWAMANILPELTLRTLVVEGGLAACELTETLTHEGRTSAVPIAGFFRFRDGLIVSAAVYREGSADLA</sequence>